<dbReference type="RefSeq" id="WP_089743572.1">
    <property type="nucleotide sequence ID" value="NZ_FOGL01000022.1"/>
</dbReference>
<accession>A0A1H9V9Z3</accession>
<keyword evidence="3" id="KW-1185">Reference proteome</keyword>
<sequence length="131" mass="14660">MKKAYLILFIMIIFLSACNSNTWVLEKDRLSETGSVKDYVEQLQNDQTDFRGFRVFTISEGKKMVVVSTGTSNQTLEFIDANVADNSTTITVEGKSSETDEENAYILIGIDEIKGELSVVSESGETYSEYE</sequence>
<feature type="chain" id="PRO_5038860358" description="DUF4252 domain-containing protein" evidence="1">
    <location>
        <begin position="20"/>
        <end position="131"/>
    </location>
</feature>
<dbReference type="Proteomes" id="UP000199687">
    <property type="component" value="Unassembled WGS sequence"/>
</dbReference>
<organism evidence="2 3">
    <name type="scientific">Gracilibacillus ureilyticus</name>
    <dbReference type="NCBI Taxonomy" id="531814"/>
    <lineage>
        <taxon>Bacteria</taxon>
        <taxon>Bacillati</taxon>
        <taxon>Bacillota</taxon>
        <taxon>Bacilli</taxon>
        <taxon>Bacillales</taxon>
        <taxon>Bacillaceae</taxon>
        <taxon>Gracilibacillus</taxon>
    </lineage>
</organism>
<evidence type="ECO:0000313" key="2">
    <source>
        <dbReference type="EMBL" id="SES18596.1"/>
    </source>
</evidence>
<dbReference type="OrthoDB" id="2885948at2"/>
<dbReference type="STRING" id="531814.SAMN04487944_12266"/>
<dbReference type="EMBL" id="FOGL01000022">
    <property type="protein sequence ID" value="SES18596.1"/>
    <property type="molecule type" value="Genomic_DNA"/>
</dbReference>
<gene>
    <name evidence="2" type="ORF">SAMN04487944_12266</name>
</gene>
<name>A0A1H9V9Z3_9BACI</name>
<dbReference type="PROSITE" id="PS51257">
    <property type="entry name" value="PROKAR_LIPOPROTEIN"/>
    <property type="match status" value="1"/>
</dbReference>
<dbReference type="AlphaFoldDB" id="A0A1H9V9Z3"/>
<evidence type="ECO:0000256" key="1">
    <source>
        <dbReference type="SAM" id="SignalP"/>
    </source>
</evidence>
<feature type="signal peptide" evidence="1">
    <location>
        <begin position="1"/>
        <end position="19"/>
    </location>
</feature>
<evidence type="ECO:0008006" key="4">
    <source>
        <dbReference type="Google" id="ProtNLM"/>
    </source>
</evidence>
<reference evidence="2 3" key="1">
    <citation type="submission" date="2016-10" db="EMBL/GenBank/DDBJ databases">
        <authorList>
            <person name="de Groot N.N."/>
        </authorList>
    </citation>
    <scope>NUCLEOTIDE SEQUENCE [LARGE SCALE GENOMIC DNA]</scope>
    <source>
        <strain evidence="2 3">CGMCC 1.7727</strain>
    </source>
</reference>
<proteinExistence type="predicted"/>
<protein>
    <recommendedName>
        <fullName evidence="4">DUF4252 domain-containing protein</fullName>
    </recommendedName>
</protein>
<evidence type="ECO:0000313" key="3">
    <source>
        <dbReference type="Proteomes" id="UP000199687"/>
    </source>
</evidence>
<keyword evidence="1" id="KW-0732">Signal</keyword>